<dbReference type="InterPro" id="IPR022025">
    <property type="entry name" value="Amidoligase_2"/>
</dbReference>
<dbReference type="EMBL" id="KI912109">
    <property type="protein sequence ID" value="ETS87862.1"/>
    <property type="molecule type" value="Genomic_DNA"/>
</dbReference>
<dbReference type="PANTHER" id="PTHR36847">
    <property type="entry name" value="AMIDOLIGASE ENZYME"/>
    <property type="match status" value="1"/>
</dbReference>
<evidence type="ECO:0000313" key="1">
    <source>
        <dbReference type="EMBL" id="ETS87862.1"/>
    </source>
</evidence>
<reference evidence="2" key="1">
    <citation type="journal article" date="2015" name="BMC Genomics">
        <title>Genomic and transcriptomic analysis of the endophytic fungus Pestalotiopsis fici reveals its lifestyle and high potential for synthesis of natural products.</title>
        <authorList>
            <person name="Wang X."/>
            <person name="Zhang X."/>
            <person name="Liu L."/>
            <person name="Xiang M."/>
            <person name="Wang W."/>
            <person name="Sun X."/>
            <person name="Che Y."/>
            <person name="Guo L."/>
            <person name="Liu G."/>
            <person name="Guo L."/>
            <person name="Wang C."/>
            <person name="Yin W.B."/>
            <person name="Stadler M."/>
            <person name="Zhang X."/>
            <person name="Liu X."/>
        </authorList>
    </citation>
    <scope>NUCLEOTIDE SEQUENCE [LARGE SCALE GENOMIC DNA]</scope>
    <source>
        <strain evidence="2">W106-1 / CGMCC3.15140</strain>
    </source>
</reference>
<dbReference type="Proteomes" id="UP000030651">
    <property type="component" value="Unassembled WGS sequence"/>
</dbReference>
<name>W3XQS3_PESFW</name>
<dbReference type="Pfam" id="PF12224">
    <property type="entry name" value="Amidoligase_2"/>
    <property type="match status" value="1"/>
</dbReference>
<protein>
    <recommendedName>
        <fullName evidence="3">Amidoligase enzyme</fullName>
    </recommendedName>
</protein>
<dbReference type="PANTHER" id="PTHR36847:SF1">
    <property type="entry name" value="AMIDOLIGASE ENZYME"/>
    <property type="match status" value="1"/>
</dbReference>
<dbReference type="HOGENOM" id="CLU_625698_0_0_1"/>
<sequence length="434" mass="49433">MAQSTPPNPPLPPITKGLEFEFALLWRFDSDDRGGKVEFPVEGNTGIHNGYIVVARDKLPEYESNWIEYLDGLKAARRGVYELLSKNGVDVHEPDYEKEERDLVFPVDPSLRWSMNTVNPRYHRWNVVPETMVDKFRLDQLDLKGTPFHAVDVELTSPAMTNGKEADDEIVRVVKLITDNLVYFVHEKCGFHVHVGQGPTMWAMEHLRKMAAVCYAMEIWFDDLHPEHRRTNDEFCPSLFKKSRLSQGMKGELANDYARRGVTPLFVDFPSMGPNPKVTLQEAWKELNDAGTAQAIHNLLPWPCAYNLTHVGGEAKGTVEFRQAAGTMNEVWAVHWSNLVCGLIDWARRATDDEVSELLLNGELVQAGAKKTYTVDDLIRKTLNLPEIADYIKGTTPDERATPRVTGQQAEWRKDENFEYDLIGPNMKPRANWP</sequence>
<gene>
    <name evidence="1" type="ORF">PFICI_01690</name>
</gene>
<evidence type="ECO:0008006" key="3">
    <source>
        <dbReference type="Google" id="ProtNLM"/>
    </source>
</evidence>
<dbReference type="AlphaFoldDB" id="W3XQS3"/>
<dbReference type="RefSeq" id="XP_007828462.1">
    <property type="nucleotide sequence ID" value="XM_007830271.1"/>
</dbReference>
<organism evidence="1 2">
    <name type="scientific">Pestalotiopsis fici (strain W106-1 / CGMCC3.15140)</name>
    <dbReference type="NCBI Taxonomy" id="1229662"/>
    <lineage>
        <taxon>Eukaryota</taxon>
        <taxon>Fungi</taxon>
        <taxon>Dikarya</taxon>
        <taxon>Ascomycota</taxon>
        <taxon>Pezizomycotina</taxon>
        <taxon>Sordariomycetes</taxon>
        <taxon>Xylariomycetidae</taxon>
        <taxon>Amphisphaeriales</taxon>
        <taxon>Sporocadaceae</taxon>
        <taxon>Pestalotiopsis</taxon>
    </lineage>
</organism>
<dbReference type="GeneID" id="19266703"/>
<dbReference type="OrthoDB" id="412402at2759"/>
<dbReference type="STRING" id="1229662.W3XQS3"/>
<accession>W3XQS3</accession>
<dbReference type="KEGG" id="pfy:PFICI_01690"/>
<proteinExistence type="predicted"/>
<dbReference type="InParanoid" id="W3XQS3"/>
<evidence type="ECO:0000313" key="2">
    <source>
        <dbReference type="Proteomes" id="UP000030651"/>
    </source>
</evidence>
<keyword evidence="2" id="KW-1185">Reference proteome</keyword>